<evidence type="ECO:0000256" key="2">
    <source>
        <dbReference type="ARBA" id="ARBA00004613"/>
    </source>
</evidence>
<feature type="region of interest" description="Disordered" evidence="11">
    <location>
        <begin position="1"/>
        <end position="72"/>
    </location>
</feature>
<evidence type="ECO:0000256" key="10">
    <source>
        <dbReference type="ARBA" id="ARBA00045408"/>
    </source>
</evidence>
<evidence type="ECO:0000256" key="6">
    <source>
        <dbReference type="ARBA" id="ARBA00022753"/>
    </source>
</evidence>
<comment type="function">
    <text evidence="10">Component of the FERRY complex (Five-subunit Endosomal Rab5 and RNA/ribosome intermediary). The FERRY complex directly interacts with mRNAs and RAB5A, and functions as a RAB5A effector involved in the localization and the distribution of specific mRNAs most likely by mediating their endosomal transport. The complex recruits mRNAs and ribosomes to early endosomes through direct mRNA-interaction.</text>
</comment>
<evidence type="ECO:0000256" key="7">
    <source>
        <dbReference type="ARBA" id="ARBA00039189"/>
    </source>
</evidence>
<dbReference type="GO" id="GO:0005576">
    <property type="term" value="C:extracellular region"/>
    <property type="evidence" value="ECO:0007669"/>
    <property type="project" value="UniProtKB-SubCell"/>
</dbReference>
<name>A0A8C3M4B2_GEOPR</name>
<keyword evidence="13" id="KW-1185">Reference proteome</keyword>
<reference evidence="12" key="3">
    <citation type="submission" date="2025-09" db="UniProtKB">
        <authorList>
            <consortium name="Ensembl"/>
        </authorList>
    </citation>
    <scope>IDENTIFICATION</scope>
</reference>
<dbReference type="PANTHER" id="PTHR48094">
    <property type="entry name" value="PROTEIN/NUCLEIC ACID DEGLYCASE DJ-1-RELATED"/>
    <property type="match status" value="1"/>
</dbReference>
<dbReference type="Ensembl" id="ENSCPVT00000000823.2">
    <property type="protein sequence ID" value="ENSCPVP00000000793.1"/>
    <property type="gene ID" value="ENSCPVG00000000612.2"/>
</dbReference>
<keyword evidence="6" id="KW-0967">Endosome</keyword>
<evidence type="ECO:0000313" key="12">
    <source>
        <dbReference type="Ensembl" id="ENSCPVP00000000793.1"/>
    </source>
</evidence>
<dbReference type="AlphaFoldDB" id="A0A8C3M4B2"/>
<dbReference type="GO" id="GO:0019243">
    <property type="term" value="P:methylglyoxal catabolic process to D-lactate via S-lactoyl-glutathione"/>
    <property type="evidence" value="ECO:0007669"/>
    <property type="project" value="TreeGrafter"/>
</dbReference>
<sequence>MSVADGTRHYGILGTPQGFQSSRRRQRPLSASRAFPPPAGFRALSPPLRAPRTAHARPHEAPPLPSGPGPAMSERLAKPSCLIVASAATAGVSAQSFLHCFTLASSAFNLQVATPGGKPIDFVDVNEGNTRWIQDFRMKSYASPAKLESIDGARYHALLIPNCPGAVTDLANSGYLAKILQHFSTESKPICAVGQGVAALCCATNEDKSWVFQGYSLTGPSVYELVRQPNFASLSIIVEDFVKDSGATFSASSPDAVHVVLDRHLVTGQNENSTLPAVQNLLILCNVSRK</sequence>
<protein>
    <recommendedName>
        <fullName evidence="7">Glutamine amidotransferase-like class 1 domain-containing protein 1</fullName>
    </recommendedName>
    <alternativeName>
        <fullName evidence="9">Ferry endosomal RAB5 effector complex subunit 5</fullName>
    </alternativeName>
    <alternativeName>
        <fullName evidence="8">Parkinson disease 7 domain-containing protein 1</fullName>
    </alternativeName>
</protein>
<accession>A0A8C3M4B2</accession>
<dbReference type="Proteomes" id="UP000694382">
    <property type="component" value="Chromosome 5"/>
</dbReference>
<evidence type="ECO:0000256" key="3">
    <source>
        <dbReference type="ARBA" id="ARBA00008542"/>
    </source>
</evidence>
<comment type="similarity">
    <text evidence="3">Belongs to the peptidase C56 family.</text>
</comment>
<comment type="subcellular location">
    <subcellularLocation>
        <location evidence="1">Early endosome</location>
    </subcellularLocation>
    <subcellularLocation>
        <location evidence="2">Secreted</location>
    </subcellularLocation>
</comment>
<reference evidence="12" key="2">
    <citation type="submission" date="2025-08" db="UniProtKB">
        <authorList>
            <consortium name="Ensembl"/>
        </authorList>
    </citation>
    <scope>IDENTIFICATION</scope>
</reference>
<keyword evidence="4" id="KW-0964">Secreted</keyword>
<reference evidence="12" key="1">
    <citation type="submission" date="2020-02" db="EMBL/GenBank/DDBJ databases">
        <authorList>
            <person name="Enbody D E."/>
            <person name="Pettersson E M."/>
        </authorList>
    </citation>
    <scope>NUCLEOTIDE SEQUENCE [LARGE SCALE GENOMIC DNA]</scope>
</reference>
<dbReference type="PANTHER" id="PTHR48094:SF18">
    <property type="entry name" value="GLUTAMINE AMIDOTRANSFERASE-LIKE CLASS 1 DOMAIN-CONTAINING PROTEIN 1"/>
    <property type="match status" value="1"/>
</dbReference>
<dbReference type="InterPro" id="IPR050325">
    <property type="entry name" value="Prot/Nucl_acid_deglycase"/>
</dbReference>
<evidence type="ECO:0000256" key="9">
    <source>
        <dbReference type="ARBA" id="ARBA00044823"/>
    </source>
</evidence>
<proteinExistence type="inferred from homology"/>
<evidence type="ECO:0000256" key="8">
    <source>
        <dbReference type="ARBA" id="ARBA00042130"/>
    </source>
</evidence>
<dbReference type="SUPFAM" id="SSF52317">
    <property type="entry name" value="Class I glutamine amidotransferase-like"/>
    <property type="match status" value="1"/>
</dbReference>
<dbReference type="InterPro" id="IPR029062">
    <property type="entry name" value="Class_I_gatase-like"/>
</dbReference>
<dbReference type="GO" id="GO:0005769">
    <property type="term" value="C:early endosome"/>
    <property type="evidence" value="ECO:0007669"/>
    <property type="project" value="UniProtKB-SubCell"/>
</dbReference>
<evidence type="ECO:0000256" key="5">
    <source>
        <dbReference type="ARBA" id="ARBA00022729"/>
    </source>
</evidence>
<evidence type="ECO:0000256" key="4">
    <source>
        <dbReference type="ARBA" id="ARBA00022525"/>
    </source>
</evidence>
<organism evidence="12 13">
    <name type="scientific">Geospiza parvula</name>
    <name type="common">Small tree-finch</name>
    <name type="synonym">Camarhynchus parvulus</name>
    <dbReference type="NCBI Taxonomy" id="87175"/>
    <lineage>
        <taxon>Eukaryota</taxon>
        <taxon>Metazoa</taxon>
        <taxon>Chordata</taxon>
        <taxon>Craniata</taxon>
        <taxon>Vertebrata</taxon>
        <taxon>Euteleostomi</taxon>
        <taxon>Archelosauria</taxon>
        <taxon>Archosauria</taxon>
        <taxon>Dinosauria</taxon>
        <taxon>Saurischia</taxon>
        <taxon>Theropoda</taxon>
        <taxon>Coelurosauria</taxon>
        <taxon>Aves</taxon>
        <taxon>Neognathae</taxon>
        <taxon>Neoaves</taxon>
        <taxon>Telluraves</taxon>
        <taxon>Australaves</taxon>
        <taxon>Passeriformes</taxon>
        <taxon>Thraupidae</taxon>
        <taxon>Camarhynchus</taxon>
    </lineage>
</organism>
<dbReference type="GO" id="GO:0019172">
    <property type="term" value="F:glyoxalase III activity"/>
    <property type="evidence" value="ECO:0007669"/>
    <property type="project" value="TreeGrafter"/>
</dbReference>
<keyword evidence="5" id="KW-0732">Signal</keyword>
<evidence type="ECO:0000256" key="1">
    <source>
        <dbReference type="ARBA" id="ARBA00004412"/>
    </source>
</evidence>
<dbReference type="Gene3D" id="3.40.50.880">
    <property type="match status" value="1"/>
</dbReference>
<dbReference type="CDD" id="cd03141">
    <property type="entry name" value="GATase1_Hsp31_like"/>
    <property type="match status" value="1"/>
</dbReference>
<evidence type="ECO:0000256" key="11">
    <source>
        <dbReference type="SAM" id="MobiDB-lite"/>
    </source>
</evidence>
<evidence type="ECO:0000313" key="13">
    <source>
        <dbReference type="Proteomes" id="UP000694382"/>
    </source>
</evidence>